<keyword evidence="3" id="KW-1185">Reference proteome</keyword>
<dbReference type="SUPFAM" id="SSF75011">
    <property type="entry name" value="3-carboxy-cis,cis-mucoante lactonizing enzyme"/>
    <property type="match status" value="1"/>
</dbReference>
<feature type="signal peptide" evidence="1">
    <location>
        <begin position="1"/>
        <end position="17"/>
    </location>
</feature>
<feature type="chain" id="PRO_5043037720" description="3-carboxymuconate cyclase" evidence="1">
    <location>
        <begin position="18"/>
        <end position="401"/>
    </location>
</feature>
<dbReference type="AlphaFoldDB" id="A0AAN8EJH9"/>
<comment type="caution">
    <text evidence="2">The sequence shown here is derived from an EMBL/GenBank/DDBJ whole genome shotgun (WGS) entry which is preliminary data.</text>
</comment>
<organism evidence="2 3">
    <name type="scientific">Knufia fluminis</name>
    <dbReference type="NCBI Taxonomy" id="191047"/>
    <lineage>
        <taxon>Eukaryota</taxon>
        <taxon>Fungi</taxon>
        <taxon>Dikarya</taxon>
        <taxon>Ascomycota</taxon>
        <taxon>Pezizomycotina</taxon>
        <taxon>Eurotiomycetes</taxon>
        <taxon>Chaetothyriomycetidae</taxon>
        <taxon>Chaetothyriales</taxon>
        <taxon>Trichomeriaceae</taxon>
        <taxon>Knufia</taxon>
    </lineage>
</organism>
<dbReference type="Proteomes" id="UP001316803">
    <property type="component" value="Unassembled WGS sequence"/>
</dbReference>
<dbReference type="InterPro" id="IPR015943">
    <property type="entry name" value="WD40/YVTN_repeat-like_dom_sf"/>
</dbReference>
<evidence type="ECO:0000256" key="1">
    <source>
        <dbReference type="SAM" id="SignalP"/>
    </source>
</evidence>
<gene>
    <name evidence="2" type="ORF">OHC33_010515</name>
</gene>
<evidence type="ECO:0008006" key="4">
    <source>
        <dbReference type="Google" id="ProtNLM"/>
    </source>
</evidence>
<proteinExistence type="predicted"/>
<evidence type="ECO:0000313" key="3">
    <source>
        <dbReference type="Proteomes" id="UP001316803"/>
    </source>
</evidence>
<keyword evidence="1" id="KW-0732">Signal</keyword>
<protein>
    <recommendedName>
        <fullName evidence="4">3-carboxymuconate cyclase</fullName>
    </recommendedName>
</protein>
<evidence type="ECO:0000313" key="2">
    <source>
        <dbReference type="EMBL" id="KAK5948481.1"/>
    </source>
</evidence>
<sequence length="401" mass="41642">MFPRFLLHHILVLGVSASPKHPEWHSYPFHPPGHPVSAKAAYVMSNEPSGNNIVAMAIASDGTLSEGRSYSTNGNGTNLLNAVTGQPNFPDALASQDSIVRAGEHLFAVNAGSNSVSMFRINNIDPTKLELIGEGQDSKGVLPNTLAASEELKTVCVANTGTPAGIACATYSEDGLSAFDDLRTLDVGQSMNPATGPTPGFADLFFSDNLSTLVASVKGNGTEFTGYMAKFAVEEGKVATVAEKATPPGSGALFGVTIIPGTDNKIFASDASLGGFILDLDNLAGQPIATINVTNQRASCWAKISRFTGTGFLTDVLVNRLVEVSLEDGTILDEYYPPNPFQGMADFAVAGTKLWALSAGNGTFPASITTFDVSGGPKSARQVSVFAIPGAGVNSMGMVVG</sequence>
<reference evidence="2 3" key="1">
    <citation type="submission" date="2022-12" db="EMBL/GenBank/DDBJ databases">
        <title>Genomic features and morphological characterization of a novel Knufia sp. strain isolated from spacecraft assembly facility.</title>
        <authorList>
            <person name="Teixeira M."/>
            <person name="Chander A.M."/>
            <person name="Stajich J.E."/>
            <person name="Venkateswaran K."/>
        </authorList>
    </citation>
    <scope>NUCLEOTIDE SEQUENCE [LARGE SCALE GENOMIC DNA]</scope>
    <source>
        <strain evidence="2 3">FJI-L2-BK-P2</strain>
    </source>
</reference>
<name>A0AAN8EJH9_9EURO</name>
<accession>A0AAN8EJH9</accession>
<dbReference type="EMBL" id="JAKLMC020000047">
    <property type="protein sequence ID" value="KAK5948481.1"/>
    <property type="molecule type" value="Genomic_DNA"/>
</dbReference>
<dbReference type="Gene3D" id="2.130.10.10">
    <property type="entry name" value="YVTN repeat-like/Quinoprotein amine dehydrogenase"/>
    <property type="match status" value="1"/>
</dbReference>